<proteinExistence type="predicted"/>
<sequence length="100" mass="11844">MRQVTLEQFYLAARCCPEPEHRTLLMKFCLLYRTKLVFQERAWYLEHKYLTPVASTRIRSQHERTSTSGLVFTVDHRWSDAHVGEMLVRGKWKPSAGTFL</sequence>
<accession>A0A7J8FDD1</accession>
<reference evidence="1 2" key="1">
    <citation type="journal article" date="2020" name="Nature">
        <title>Six reference-quality genomes reveal evolution of bat adaptations.</title>
        <authorList>
            <person name="Jebb D."/>
            <person name="Huang Z."/>
            <person name="Pippel M."/>
            <person name="Hughes G.M."/>
            <person name="Lavrichenko K."/>
            <person name="Devanna P."/>
            <person name="Winkler S."/>
            <person name="Jermiin L.S."/>
            <person name="Skirmuntt E.C."/>
            <person name="Katzourakis A."/>
            <person name="Burkitt-Gray L."/>
            <person name="Ray D.A."/>
            <person name="Sullivan K.A.M."/>
            <person name="Roscito J.G."/>
            <person name="Kirilenko B.M."/>
            <person name="Davalos L.M."/>
            <person name="Corthals A.P."/>
            <person name="Power M.L."/>
            <person name="Jones G."/>
            <person name="Ransome R.D."/>
            <person name="Dechmann D.K.N."/>
            <person name="Locatelli A.G."/>
            <person name="Puechmaille S.J."/>
            <person name="Fedrigo O."/>
            <person name="Jarvis E.D."/>
            <person name="Hiller M."/>
            <person name="Vernes S.C."/>
            <person name="Myers E.W."/>
            <person name="Teeling E.C."/>
        </authorList>
    </citation>
    <scope>NUCLEOTIDE SEQUENCE [LARGE SCALE GENOMIC DNA]</scope>
    <source>
        <strain evidence="1">MRouAeg1</strain>
        <tissue evidence="1">Muscle</tissue>
    </source>
</reference>
<dbReference type="GO" id="GO:0016627">
    <property type="term" value="F:oxidoreductase activity, acting on the CH-CH group of donors"/>
    <property type="evidence" value="ECO:0007669"/>
    <property type="project" value="InterPro"/>
</dbReference>
<comment type="caution">
    <text evidence="1">The sequence shown here is derived from an EMBL/GenBank/DDBJ whole genome shotgun (WGS) entry which is preliminary data.</text>
</comment>
<evidence type="ECO:0000313" key="1">
    <source>
        <dbReference type="EMBL" id="KAF6445754.1"/>
    </source>
</evidence>
<name>A0A7J8FDD1_ROUAE</name>
<dbReference type="SUPFAM" id="SSF47203">
    <property type="entry name" value="Acyl-CoA dehydrogenase C-terminal domain-like"/>
    <property type="match status" value="1"/>
</dbReference>
<dbReference type="EMBL" id="JACASE010000007">
    <property type="protein sequence ID" value="KAF6445754.1"/>
    <property type="molecule type" value="Genomic_DNA"/>
</dbReference>
<dbReference type="Proteomes" id="UP000593571">
    <property type="component" value="Unassembled WGS sequence"/>
</dbReference>
<keyword evidence="2" id="KW-1185">Reference proteome</keyword>
<dbReference type="AlphaFoldDB" id="A0A7J8FDD1"/>
<dbReference type="InterPro" id="IPR036250">
    <property type="entry name" value="AcylCo_DH-like_C"/>
</dbReference>
<organism evidence="1 2">
    <name type="scientific">Rousettus aegyptiacus</name>
    <name type="common">Egyptian fruit bat</name>
    <name type="synonym">Pteropus aegyptiacus</name>
    <dbReference type="NCBI Taxonomy" id="9407"/>
    <lineage>
        <taxon>Eukaryota</taxon>
        <taxon>Metazoa</taxon>
        <taxon>Chordata</taxon>
        <taxon>Craniata</taxon>
        <taxon>Vertebrata</taxon>
        <taxon>Euteleostomi</taxon>
        <taxon>Mammalia</taxon>
        <taxon>Eutheria</taxon>
        <taxon>Laurasiatheria</taxon>
        <taxon>Chiroptera</taxon>
        <taxon>Yinpterochiroptera</taxon>
        <taxon>Pteropodoidea</taxon>
        <taxon>Pteropodidae</taxon>
        <taxon>Rousettinae</taxon>
        <taxon>Rousettus</taxon>
    </lineage>
</organism>
<evidence type="ECO:0000313" key="2">
    <source>
        <dbReference type="Proteomes" id="UP000593571"/>
    </source>
</evidence>
<protein>
    <submittedName>
        <fullName evidence="1">Uncharacterized protein</fullName>
    </submittedName>
</protein>
<gene>
    <name evidence="1" type="ORF">HJG63_000213</name>
</gene>
<dbReference type="Gene3D" id="1.20.140.10">
    <property type="entry name" value="Butyryl-CoA Dehydrogenase, subunit A, domain 3"/>
    <property type="match status" value="1"/>
</dbReference>